<evidence type="ECO:0000256" key="5">
    <source>
        <dbReference type="ARBA" id="ARBA00023136"/>
    </source>
</evidence>
<keyword evidence="5 7" id="KW-0472">Membrane</keyword>
<keyword evidence="10" id="KW-1185">Reference proteome</keyword>
<dbReference type="EMBL" id="FZNS01000007">
    <property type="protein sequence ID" value="SNR80061.1"/>
    <property type="molecule type" value="Genomic_DNA"/>
</dbReference>
<accession>A0A238ZAW3</accession>
<evidence type="ECO:0000256" key="2">
    <source>
        <dbReference type="ARBA" id="ARBA00022448"/>
    </source>
</evidence>
<evidence type="ECO:0000256" key="3">
    <source>
        <dbReference type="ARBA" id="ARBA00022452"/>
    </source>
</evidence>
<dbReference type="Pfam" id="PF07715">
    <property type="entry name" value="Plug"/>
    <property type="match status" value="1"/>
</dbReference>
<dbReference type="InterPro" id="IPR037066">
    <property type="entry name" value="Plug_dom_sf"/>
</dbReference>
<dbReference type="AlphaFoldDB" id="A0A238ZAW3"/>
<evidence type="ECO:0000259" key="8">
    <source>
        <dbReference type="Pfam" id="PF07715"/>
    </source>
</evidence>
<organism evidence="9 10">
    <name type="scientific">Hymenobacter mucosus</name>
    <dbReference type="NCBI Taxonomy" id="1411120"/>
    <lineage>
        <taxon>Bacteria</taxon>
        <taxon>Pseudomonadati</taxon>
        <taxon>Bacteroidota</taxon>
        <taxon>Cytophagia</taxon>
        <taxon>Cytophagales</taxon>
        <taxon>Hymenobacteraceae</taxon>
        <taxon>Hymenobacter</taxon>
    </lineage>
</organism>
<evidence type="ECO:0000256" key="6">
    <source>
        <dbReference type="ARBA" id="ARBA00023237"/>
    </source>
</evidence>
<evidence type="ECO:0000313" key="10">
    <source>
        <dbReference type="Proteomes" id="UP000198310"/>
    </source>
</evidence>
<dbReference type="FunFam" id="2.170.130.10:FF:000003">
    <property type="entry name" value="SusC/RagA family TonB-linked outer membrane protein"/>
    <property type="match status" value="1"/>
</dbReference>
<comment type="subcellular location">
    <subcellularLocation>
        <location evidence="1 7">Cell outer membrane</location>
        <topology evidence="1 7">Multi-pass membrane protein</topology>
    </subcellularLocation>
</comment>
<dbReference type="Proteomes" id="UP000198310">
    <property type="component" value="Unassembled WGS sequence"/>
</dbReference>
<dbReference type="Gene3D" id="2.60.40.1120">
    <property type="entry name" value="Carboxypeptidase-like, regulatory domain"/>
    <property type="match status" value="1"/>
</dbReference>
<evidence type="ECO:0000313" key="9">
    <source>
        <dbReference type="EMBL" id="SNR80061.1"/>
    </source>
</evidence>
<dbReference type="GO" id="GO:0009279">
    <property type="term" value="C:cell outer membrane"/>
    <property type="evidence" value="ECO:0007669"/>
    <property type="project" value="UniProtKB-SubCell"/>
</dbReference>
<dbReference type="InterPro" id="IPR008969">
    <property type="entry name" value="CarboxyPept-like_regulatory"/>
</dbReference>
<feature type="domain" description="TonB-dependent receptor plug" evidence="8">
    <location>
        <begin position="148"/>
        <end position="255"/>
    </location>
</feature>
<gene>
    <name evidence="9" type="ORF">SAMN06269173_10747</name>
</gene>
<protein>
    <submittedName>
        <fullName evidence="9">TonB-linked outer membrane protein, SusC/RagA family</fullName>
    </submittedName>
</protein>
<dbReference type="Gene3D" id="2.40.170.20">
    <property type="entry name" value="TonB-dependent receptor, beta-barrel domain"/>
    <property type="match status" value="1"/>
</dbReference>
<dbReference type="InterPro" id="IPR023996">
    <property type="entry name" value="TonB-dep_OMP_SusC/RagA"/>
</dbReference>
<dbReference type="InterPro" id="IPR012910">
    <property type="entry name" value="Plug_dom"/>
</dbReference>
<dbReference type="PROSITE" id="PS52016">
    <property type="entry name" value="TONB_DEPENDENT_REC_3"/>
    <property type="match status" value="1"/>
</dbReference>
<dbReference type="SUPFAM" id="SSF56935">
    <property type="entry name" value="Porins"/>
    <property type="match status" value="1"/>
</dbReference>
<dbReference type="NCBIfam" id="TIGR04056">
    <property type="entry name" value="OMP_RagA_SusC"/>
    <property type="match status" value="1"/>
</dbReference>
<sequence length="1010" mass="110331">MANSHRMKRESLLFYGTLISLKAAAASEPNTTSLLAPGPLPLPATAIAPVAMPDVTVSGRVTDEKGDGLPGVSVVVKGTSIGTSTDDQGRYTLVVPESNTNGTLVFSFIGFTSQETSINGRTAISMQMRADAQALNEVVVVGYGTQKRSDVTGSVVSVPQDRLERLPVSNIAQALQGAVAGVQISAPSSVPGSQPNINIRGVRSITANTNPYVILDGVPFPGNFNDISPSDIASIEILKDASATAIYGTRGSNGVILVTTKRGKSGKAQIRYNGYAGPEYMNNTLRPMNGAEYAAKYRAYTIQRNINQDPVPNFGERANYDAGRETDWIDLISQRGFIQDHNVAISGGTNDVKYYVSGDYFKQQGVLQGYQFRRISLRSNLDANLTPWLRIGTSAFYANSNDDGGRVNLALAQAASPYGTPFNADGSYNIFPQFPELLYANPLLGLTTERTSRVNQLTGTGYAEVTPTFVKGLTYRLNASYSYRPYRATSYVGRAANNLIGAAQILNDERHNYTIENILTYNKDIGKHHFDLTALYSAQENTYFTTTENGSGYINDEIGFNSIGSGSGIPTISSYDERRSLLSQMGRLNYSYDSRYLFTVTARRDGSSVFGADASKYATFPSVALGWNIANEQFLKGISAVNLLKLRASYGITGNEGIGPYGTITGQTALQYTYNGVASTGLRANRIGNSNLKWEQTSSYNYAVDFSVLDNRIGGTVEYYDAKTKDLLLNRNLPIITGYGSILDNIGQVQNRGVEITLNTVNVKAGNFIWSTSANYTRNRNKILALNGSDDIGNRRFVGKPLGAIYDYRMIGVWQTGDDVKVDPTAKPGDLKFADINGDGQISSLDREYQGTELPNFTGGLTNTFEYKGLSLRIFLQTAQGILRNNPLLNRADFAGRINQPAAIGYWTAENRSNDRPSLVFVNPRGYGYPKDASYTRLKDITLSYTFPQTLLDRAKLGAVTAYVSGRNLYTWTDWVGWDPEQTYDANTDRNRDNFPNVATYVFGLNVTLR</sequence>
<dbReference type="NCBIfam" id="TIGR04057">
    <property type="entry name" value="SusC_RagA_signa"/>
    <property type="match status" value="1"/>
</dbReference>
<dbReference type="SUPFAM" id="SSF49464">
    <property type="entry name" value="Carboxypeptidase regulatory domain-like"/>
    <property type="match status" value="1"/>
</dbReference>
<dbReference type="InterPro" id="IPR036942">
    <property type="entry name" value="Beta-barrel_TonB_sf"/>
</dbReference>
<keyword evidence="2 7" id="KW-0813">Transport</keyword>
<keyword evidence="4 7" id="KW-0812">Transmembrane</keyword>
<comment type="similarity">
    <text evidence="7">Belongs to the TonB-dependent receptor family.</text>
</comment>
<dbReference type="InterPro" id="IPR023997">
    <property type="entry name" value="TonB-dep_OMP_SusC/RagA_CS"/>
</dbReference>
<dbReference type="Gene3D" id="2.170.130.10">
    <property type="entry name" value="TonB-dependent receptor, plug domain"/>
    <property type="match status" value="1"/>
</dbReference>
<evidence type="ECO:0000256" key="1">
    <source>
        <dbReference type="ARBA" id="ARBA00004571"/>
    </source>
</evidence>
<reference evidence="10" key="1">
    <citation type="submission" date="2017-06" db="EMBL/GenBank/DDBJ databases">
        <authorList>
            <person name="Varghese N."/>
            <person name="Submissions S."/>
        </authorList>
    </citation>
    <scope>NUCLEOTIDE SEQUENCE [LARGE SCALE GENOMIC DNA]</scope>
    <source>
        <strain evidence="10">DSM 28041</strain>
    </source>
</reference>
<proteinExistence type="inferred from homology"/>
<dbReference type="InterPro" id="IPR039426">
    <property type="entry name" value="TonB-dep_rcpt-like"/>
</dbReference>
<dbReference type="Pfam" id="PF13715">
    <property type="entry name" value="CarbopepD_reg_2"/>
    <property type="match status" value="1"/>
</dbReference>
<evidence type="ECO:0000256" key="4">
    <source>
        <dbReference type="ARBA" id="ARBA00022692"/>
    </source>
</evidence>
<evidence type="ECO:0000256" key="7">
    <source>
        <dbReference type="PROSITE-ProRule" id="PRU01360"/>
    </source>
</evidence>
<name>A0A238ZAW3_9BACT</name>
<keyword evidence="6 7" id="KW-0998">Cell outer membrane</keyword>
<keyword evidence="3 7" id="KW-1134">Transmembrane beta strand</keyword>